<sequence>MRSMTTAPRTAERTRCALCRKPLTDRLTGVLDRQEWDARASRAADRAHRRGQPLALVLADLDRFKAVNDTYGHLAGDAVLGAVASVLNGMDGGIVGRYGGHAGDEFLILLPGSTRDEALAVARCAQEHIRRLTVTARASRSTTVELTGQAVSMGVACCDGTVPAARASLADLVLDADVALREVKRAGGGRARTADSATAPDAPIRIPLAAFGHAPEGARGAPGGPGAPGAPGELVLSAAGAARLHALLGEALGRTGAPGPVLVTAPVPAPARAAR</sequence>
<reference evidence="2 3" key="1">
    <citation type="submission" date="2018-07" db="EMBL/GenBank/DDBJ databases">
        <title>Draft genome of the type strain Streptomyces armeniacus ATCC 15676.</title>
        <authorList>
            <person name="Labana P."/>
            <person name="Gosse J.T."/>
            <person name="Boddy C.N."/>
        </authorList>
    </citation>
    <scope>NUCLEOTIDE SEQUENCE [LARGE SCALE GENOMIC DNA]</scope>
    <source>
        <strain evidence="2 3">ATCC 15676</strain>
    </source>
</reference>
<dbReference type="KEGG" id="sarm:DVA86_07720"/>
<dbReference type="Proteomes" id="UP000254425">
    <property type="component" value="Chromosome"/>
</dbReference>
<dbReference type="EMBL" id="CP031320">
    <property type="protein sequence ID" value="AXK32554.1"/>
    <property type="molecule type" value="Genomic_DNA"/>
</dbReference>
<dbReference type="PROSITE" id="PS50887">
    <property type="entry name" value="GGDEF"/>
    <property type="match status" value="1"/>
</dbReference>
<dbReference type="InterPro" id="IPR029787">
    <property type="entry name" value="Nucleotide_cyclase"/>
</dbReference>
<dbReference type="PANTHER" id="PTHR45138:SF9">
    <property type="entry name" value="DIGUANYLATE CYCLASE DGCM-RELATED"/>
    <property type="match status" value="1"/>
</dbReference>
<evidence type="ECO:0000313" key="2">
    <source>
        <dbReference type="EMBL" id="AXK32554.1"/>
    </source>
</evidence>
<dbReference type="GO" id="GO:0052621">
    <property type="term" value="F:diguanylate cyclase activity"/>
    <property type="evidence" value="ECO:0007669"/>
    <property type="project" value="TreeGrafter"/>
</dbReference>
<dbReference type="GO" id="GO:1902201">
    <property type="term" value="P:negative regulation of bacterial-type flagellum-dependent cell motility"/>
    <property type="evidence" value="ECO:0007669"/>
    <property type="project" value="TreeGrafter"/>
</dbReference>
<dbReference type="Gene3D" id="3.30.70.270">
    <property type="match status" value="1"/>
</dbReference>
<proteinExistence type="predicted"/>
<dbReference type="InterPro" id="IPR043128">
    <property type="entry name" value="Rev_trsase/Diguanyl_cyclase"/>
</dbReference>
<evidence type="ECO:0000259" key="1">
    <source>
        <dbReference type="PROSITE" id="PS50887"/>
    </source>
</evidence>
<evidence type="ECO:0000313" key="3">
    <source>
        <dbReference type="Proteomes" id="UP000254425"/>
    </source>
</evidence>
<organism evidence="2 3">
    <name type="scientific">Streptomyces armeniacus</name>
    <dbReference type="NCBI Taxonomy" id="83291"/>
    <lineage>
        <taxon>Bacteria</taxon>
        <taxon>Bacillati</taxon>
        <taxon>Actinomycetota</taxon>
        <taxon>Actinomycetes</taxon>
        <taxon>Kitasatosporales</taxon>
        <taxon>Streptomycetaceae</taxon>
        <taxon>Streptomyces</taxon>
    </lineage>
</organism>
<dbReference type="SMART" id="SM00267">
    <property type="entry name" value="GGDEF"/>
    <property type="match status" value="1"/>
</dbReference>
<dbReference type="InterPro" id="IPR050469">
    <property type="entry name" value="Diguanylate_Cyclase"/>
</dbReference>
<name>A0A345XLN8_9ACTN</name>
<dbReference type="InterPro" id="IPR000160">
    <property type="entry name" value="GGDEF_dom"/>
</dbReference>
<dbReference type="GO" id="GO:0043709">
    <property type="term" value="P:cell adhesion involved in single-species biofilm formation"/>
    <property type="evidence" value="ECO:0007669"/>
    <property type="project" value="TreeGrafter"/>
</dbReference>
<dbReference type="NCBIfam" id="TIGR00254">
    <property type="entry name" value="GGDEF"/>
    <property type="match status" value="1"/>
</dbReference>
<dbReference type="AlphaFoldDB" id="A0A345XLN8"/>
<dbReference type="SUPFAM" id="SSF55073">
    <property type="entry name" value="Nucleotide cyclase"/>
    <property type="match status" value="1"/>
</dbReference>
<keyword evidence="3" id="KW-1185">Reference proteome</keyword>
<dbReference type="GO" id="GO:0005886">
    <property type="term" value="C:plasma membrane"/>
    <property type="evidence" value="ECO:0007669"/>
    <property type="project" value="TreeGrafter"/>
</dbReference>
<dbReference type="CDD" id="cd01949">
    <property type="entry name" value="GGDEF"/>
    <property type="match status" value="1"/>
</dbReference>
<gene>
    <name evidence="2" type="ORF">DVA86_07720</name>
</gene>
<dbReference type="PANTHER" id="PTHR45138">
    <property type="entry name" value="REGULATORY COMPONENTS OF SENSORY TRANSDUCTION SYSTEM"/>
    <property type="match status" value="1"/>
</dbReference>
<protein>
    <submittedName>
        <fullName evidence="2">GGDEF domain-containing protein</fullName>
    </submittedName>
</protein>
<dbReference type="Pfam" id="PF00990">
    <property type="entry name" value="GGDEF"/>
    <property type="match status" value="1"/>
</dbReference>
<feature type="domain" description="GGDEF" evidence="1">
    <location>
        <begin position="52"/>
        <end position="196"/>
    </location>
</feature>
<accession>A0A345XLN8</accession>